<dbReference type="Gene3D" id="4.10.860.10">
    <property type="entry name" value="UVR domain"/>
    <property type="match status" value="1"/>
</dbReference>
<dbReference type="GO" id="GO:0009432">
    <property type="term" value="P:SOS response"/>
    <property type="evidence" value="ECO:0007669"/>
    <property type="project" value="UniProtKB-UniRule"/>
</dbReference>
<dbReference type="GO" id="GO:0005737">
    <property type="term" value="C:cytoplasm"/>
    <property type="evidence" value="ECO:0007669"/>
    <property type="project" value="UniProtKB-SubCell"/>
</dbReference>
<dbReference type="OrthoDB" id="9804933at2"/>
<dbReference type="GO" id="GO:0009380">
    <property type="term" value="C:excinuclease repair complex"/>
    <property type="evidence" value="ECO:0007669"/>
    <property type="project" value="InterPro"/>
</dbReference>
<dbReference type="EMBL" id="PKKJ01000002">
    <property type="protein sequence ID" value="PKY66532.1"/>
    <property type="molecule type" value="Genomic_DNA"/>
</dbReference>
<keyword evidence="1 6" id="KW-0963">Cytoplasm</keyword>
<dbReference type="FunFam" id="3.40.1440.10:FF:000001">
    <property type="entry name" value="UvrABC system protein C"/>
    <property type="match status" value="1"/>
</dbReference>
<dbReference type="SUPFAM" id="SSF46600">
    <property type="entry name" value="C-terminal UvrC-binding domain of UvrB"/>
    <property type="match status" value="1"/>
</dbReference>
<dbReference type="PANTHER" id="PTHR30562:SF1">
    <property type="entry name" value="UVRABC SYSTEM PROTEIN C"/>
    <property type="match status" value="1"/>
</dbReference>
<comment type="subcellular location">
    <subcellularLocation>
        <location evidence="6">Cytoplasm</location>
    </subcellularLocation>
</comment>
<dbReference type="Pfam" id="PF22920">
    <property type="entry name" value="UvrC_RNaseH"/>
    <property type="match status" value="1"/>
</dbReference>
<dbReference type="GO" id="GO:0003677">
    <property type="term" value="F:DNA binding"/>
    <property type="evidence" value="ECO:0007669"/>
    <property type="project" value="UniProtKB-UniRule"/>
</dbReference>
<evidence type="ECO:0000256" key="5">
    <source>
        <dbReference type="ARBA" id="ARBA00023204"/>
    </source>
</evidence>
<dbReference type="Pfam" id="PF14520">
    <property type="entry name" value="HHH_5"/>
    <property type="match status" value="1"/>
</dbReference>
<keyword evidence="2 6" id="KW-0227">DNA damage</keyword>
<dbReference type="InterPro" id="IPR000305">
    <property type="entry name" value="GIY-YIG_endonuc"/>
</dbReference>
<dbReference type="PANTHER" id="PTHR30562">
    <property type="entry name" value="UVRC/OXIDOREDUCTASE"/>
    <property type="match status" value="1"/>
</dbReference>
<evidence type="ECO:0000256" key="4">
    <source>
        <dbReference type="ARBA" id="ARBA00022881"/>
    </source>
</evidence>
<dbReference type="InterPro" id="IPR001943">
    <property type="entry name" value="UVR_dom"/>
</dbReference>
<dbReference type="RefSeq" id="WP_101627745.1">
    <property type="nucleotide sequence ID" value="NZ_PKKJ01000002.1"/>
</dbReference>
<dbReference type="InterPro" id="IPR010994">
    <property type="entry name" value="RuvA_2-like"/>
</dbReference>
<evidence type="ECO:0000313" key="11">
    <source>
        <dbReference type="EMBL" id="PKY66532.1"/>
    </source>
</evidence>
<dbReference type="InterPro" id="IPR003583">
    <property type="entry name" value="Hlx-hairpin-Hlx_DNA-bd_motif"/>
</dbReference>
<dbReference type="SUPFAM" id="SSF47781">
    <property type="entry name" value="RuvA domain 2-like"/>
    <property type="match status" value="1"/>
</dbReference>
<name>A0A2I1I5X6_9ACTO</name>
<protein>
    <recommendedName>
        <fullName evidence="6">UvrABC system protein C</fullName>
        <shortName evidence="6">Protein UvrC</shortName>
    </recommendedName>
    <alternativeName>
        <fullName evidence="6">Excinuclease ABC subunit C</fullName>
    </alternativeName>
</protein>
<dbReference type="Gene3D" id="3.40.1440.10">
    <property type="entry name" value="GIY-YIG endonuclease"/>
    <property type="match status" value="1"/>
</dbReference>
<dbReference type="InterPro" id="IPR047296">
    <property type="entry name" value="GIY-YIG_UvrC_Cho"/>
</dbReference>
<dbReference type="InterPro" id="IPR001162">
    <property type="entry name" value="UvrC_RNase_H_dom"/>
</dbReference>
<comment type="caution">
    <text evidence="11">The sequence shown here is derived from an EMBL/GenBank/DDBJ whole genome shotgun (WGS) entry which is preliminary data.</text>
</comment>
<feature type="region of interest" description="Disordered" evidence="7">
    <location>
        <begin position="311"/>
        <end position="332"/>
    </location>
</feature>
<evidence type="ECO:0000256" key="3">
    <source>
        <dbReference type="ARBA" id="ARBA00022769"/>
    </source>
</evidence>
<feature type="domain" description="UvrC family homology region profile" evidence="10">
    <location>
        <begin position="259"/>
        <end position="545"/>
    </location>
</feature>
<dbReference type="InterPro" id="IPR050066">
    <property type="entry name" value="UvrABC_protein_C"/>
</dbReference>
<evidence type="ECO:0000259" key="10">
    <source>
        <dbReference type="PROSITE" id="PS50165"/>
    </source>
</evidence>
<sequence>MADPSTYRPKTGDIPSSPGVYRFSDKDGRVIYVGKAKNLRNRLTNYFQDPGNLHSRTRQMVFTATHVQWTVVRSEIEALTLEFTWIKEFDPQFNVMFKDDKSYPYLAVTMGERYPRVHVTRQAKRAGTRYYGPYTQVWAIRETIDLLSRIYPVRTCTPGVFQRAKAQKRACLLAHIDKCSAPCIGAISEEDHRQLAQNYCDFMEGKTGPIVRELKERMKESAAHLDFETAAKARDDLKAIENVLEKNVIVLDDGTDADVFALVADELDAAVHVFFVRGGRIRGTRGWVIDRVDGADEQVLMARLLEQVYSQLPPSDPSTPTRREKVKKKSVDDIAHTPTSAIPHEVFVSIEPDNKQTIASWLSEVRGASVRIHVPSRGPKAQLMETVRENARQALELHQTKRAGDLTVRSQALEELAENLGLDGAPLRIECYDISHTMGTHQVGSMVVFEDGAPRKDAYRTFNIRGADGNGTPDDTSAMDEVLRRRFSRLLAEEAGLAGEDDEGVAFESGPIDSLTGKPRRFSYRPDLVVVDGGLPQVNAARTALDDLGVDIPLVGLAKRLEEVWIPGDEFPMIFPRASSALHLLQYLRDESHRFAITKHRKRRTKAQTRSVLDTIDGVGPARQSALLTRFGSVKKLRKASVDDVASVPGIGPVLAQSILETLNPQPEQA</sequence>
<comment type="subunit">
    <text evidence="6">Interacts with UvrB in an incision complex.</text>
</comment>
<dbReference type="Pfam" id="PF08459">
    <property type="entry name" value="UvrC_RNaseH_dom"/>
    <property type="match status" value="1"/>
</dbReference>
<keyword evidence="4 6" id="KW-0267">Excision nuclease</keyword>
<dbReference type="GO" id="GO:0006289">
    <property type="term" value="P:nucleotide-excision repair"/>
    <property type="evidence" value="ECO:0007669"/>
    <property type="project" value="UniProtKB-UniRule"/>
</dbReference>
<dbReference type="GO" id="GO:0009381">
    <property type="term" value="F:excinuclease ABC activity"/>
    <property type="evidence" value="ECO:0007669"/>
    <property type="project" value="UniProtKB-UniRule"/>
</dbReference>
<dbReference type="NCBIfam" id="NF001824">
    <property type="entry name" value="PRK00558.1-5"/>
    <property type="match status" value="1"/>
</dbReference>
<dbReference type="InterPro" id="IPR036876">
    <property type="entry name" value="UVR_dom_sf"/>
</dbReference>
<comment type="similarity">
    <text evidence="6">Belongs to the UvrC family.</text>
</comment>
<dbReference type="Gene3D" id="3.30.420.340">
    <property type="entry name" value="UvrC, RNAse H endonuclease domain"/>
    <property type="match status" value="1"/>
</dbReference>
<dbReference type="SMART" id="SM00278">
    <property type="entry name" value="HhH1"/>
    <property type="match status" value="2"/>
</dbReference>
<dbReference type="Pfam" id="PF01541">
    <property type="entry name" value="GIY-YIG"/>
    <property type="match status" value="1"/>
</dbReference>
<dbReference type="NCBIfam" id="TIGR00194">
    <property type="entry name" value="uvrC"/>
    <property type="match status" value="1"/>
</dbReference>
<gene>
    <name evidence="6" type="primary">uvrC</name>
    <name evidence="11" type="ORF">CYJ25_03080</name>
</gene>
<evidence type="ECO:0000259" key="8">
    <source>
        <dbReference type="PROSITE" id="PS50151"/>
    </source>
</evidence>
<keyword evidence="6" id="KW-0742">SOS response</keyword>
<dbReference type="Proteomes" id="UP000234545">
    <property type="component" value="Unassembled WGS sequence"/>
</dbReference>
<dbReference type="Gene3D" id="1.10.150.20">
    <property type="entry name" value="5' to 3' exonuclease, C-terminal subdomain"/>
    <property type="match status" value="1"/>
</dbReference>
<dbReference type="InterPro" id="IPR004791">
    <property type="entry name" value="UvrC"/>
</dbReference>
<organism evidence="11 12">
    <name type="scientific">Schaalia turicensis</name>
    <dbReference type="NCBI Taxonomy" id="131111"/>
    <lineage>
        <taxon>Bacteria</taxon>
        <taxon>Bacillati</taxon>
        <taxon>Actinomycetota</taxon>
        <taxon>Actinomycetes</taxon>
        <taxon>Actinomycetales</taxon>
        <taxon>Actinomycetaceae</taxon>
        <taxon>Schaalia</taxon>
    </lineage>
</organism>
<dbReference type="SMART" id="SM00465">
    <property type="entry name" value="GIYc"/>
    <property type="match status" value="1"/>
</dbReference>
<comment type="function">
    <text evidence="6">The UvrABC repair system catalyzes the recognition and processing of DNA lesions. UvrC both incises the 5' and 3' sides of the lesion. The N-terminal half is responsible for the 3' incision and the C-terminal half is responsible for the 5' incision.</text>
</comment>
<dbReference type="InterPro" id="IPR038476">
    <property type="entry name" value="UvrC_RNase_H_dom_sf"/>
</dbReference>
<evidence type="ECO:0000259" key="9">
    <source>
        <dbReference type="PROSITE" id="PS50164"/>
    </source>
</evidence>
<accession>A0A2I1I5X6</accession>
<evidence type="ECO:0000256" key="7">
    <source>
        <dbReference type="SAM" id="MobiDB-lite"/>
    </source>
</evidence>
<dbReference type="PROSITE" id="PS50165">
    <property type="entry name" value="UVRC"/>
    <property type="match status" value="1"/>
</dbReference>
<feature type="domain" description="GIY-YIG" evidence="9">
    <location>
        <begin position="16"/>
        <end position="95"/>
    </location>
</feature>
<keyword evidence="5 6" id="KW-0234">DNA repair</keyword>
<dbReference type="Pfam" id="PF02151">
    <property type="entry name" value="UVR"/>
    <property type="match status" value="1"/>
</dbReference>
<evidence type="ECO:0000256" key="2">
    <source>
        <dbReference type="ARBA" id="ARBA00022763"/>
    </source>
</evidence>
<feature type="domain" description="UVR" evidence="8">
    <location>
        <begin position="208"/>
        <end position="243"/>
    </location>
</feature>
<evidence type="ECO:0000256" key="1">
    <source>
        <dbReference type="ARBA" id="ARBA00022490"/>
    </source>
</evidence>
<dbReference type="HAMAP" id="MF_00203">
    <property type="entry name" value="UvrC"/>
    <property type="match status" value="1"/>
</dbReference>
<dbReference type="InterPro" id="IPR035901">
    <property type="entry name" value="GIY-YIG_endonuc_sf"/>
</dbReference>
<dbReference type="CDD" id="cd10434">
    <property type="entry name" value="GIY-YIG_UvrC_Cho"/>
    <property type="match status" value="1"/>
</dbReference>
<evidence type="ECO:0000313" key="12">
    <source>
        <dbReference type="Proteomes" id="UP000234545"/>
    </source>
</evidence>
<proteinExistence type="inferred from homology"/>
<reference evidence="11 12" key="1">
    <citation type="submission" date="2017-12" db="EMBL/GenBank/DDBJ databases">
        <title>Phylogenetic diversity of female urinary microbiome.</title>
        <authorList>
            <person name="Thomas-White K."/>
            <person name="Wolfe A.J."/>
        </authorList>
    </citation>
    <scope>NUCLEOTIDE SEQUENCE [LARGE SCALE GENOMIC DNA]</scope>
    <source>
        <strain evidence="11 12">UMB0250</strain>
    </source>
</reference>
<evidence type="ECO:0000256" key="6">
    <source>
        <dbReference type="HAMAP-Rule" id="MF_00203"/>
    </source>
</evidence>
<dbReference type="PROSITE" id="PS50164">
    <property type="entry name" value="GIY_YIG"/>
    <property type="match status" value="1"/>
</dbReference>
<keyword evidence="3 6" id="KW-0228">DNA excision</keyword>
<dbReference type="PROSITE" id="PS50151">
    <property type="entry name" value="UVR"/>
    <property type="match status" value="1"/>
</dbReference>
<dbReference type="SUPFAM" id="SSF82771">
    <property type="entry name" value="GIY-YIG endonuclease"/>
    <property type="match status" value="1"/>
</dbReference>
<dbReference type="AlphaFoldDB" id="A0A2I1I5X6"/>